<accession>A0A2J8RW04</accession>
<dbReference type="AlphaFoldDB" id="A0A2J8RW04"/>
<gene>
    <name evidence="1" type="ORF">CR201_G0048007</name>
</gene>
<comment type="caution">
    <text evidence="1">The sequence shown here is derived from an EMBL/GenBank/DDBJ whole genome shotgun (WGS) entry which is preliminary data.</text>
</comment>
<reference evidence="1" key="1">
    <citation type="submission" date="2017-12" db="EMBL/GenBank/DDBJ databases">
        <title>High-resolution comparative analysis of great ape genomes.</title>
        <authorList>
            <person name="Pollen A."/>
            <person name="Hastie A."/>
            <person name="Hormozdiari F."/>
            <person name="Dougherty M."/>
            <person name="Liu R."/>
            <person name="Chaisson M."/>
            <person name="Hoppe E."/>
            <person name="Hill C."/>
            <person name="Pang A."/>
            <person name="Hillier L."/>
            <person name="Baker C."/>
            <person name="Armstrong J."/>
            <person name="Shendure J."/>
            <person name="Paten B."/>
            <person name="Wilson R."/>
            <person name="Chao H."/>
            <person name="Schneider V."/>
            <person name="Ventura M."/>
            <person name="Kronenberg Z."/>
            <person name="Murali S."/>
            <person name="Gordon D."/>
            <person name="Cantsilieris S."/>
            <person name="Munson K."/>
            <person name="Nelson B."/>
            <person name="Raja A."/>
            <person name="Underwood J."/>
            <person name="Diekhans M."/>
            <person name="Fiddes I."/>
            <person name="Haussler D."/>
            <person name="Eichler E."/>
        </authorList>
    </citation>
    <scope>NUCLEOTIDE SEQUENCE [LARGE SCALE GENOMIC DNA]</scope>
    <source>
        <strain evidence="1">Susie</strain>
    </source>
</reference>
<proteinExistence type="predicted"/>
<name>A0A2J8RW04_PONAB</name>
<feature type="non-terminal residue" evidence="1">
    <location>
        <position position="1"/>
    </location>
</feature>
<sequence>HFCKSRSCSDLENGKDSFKLWTISLCLRWLS</sequence>
<organism evidence="1">
    <name type="scientific">Pongo abelii</name>
    <name type="common">Sumatran orangutan</name>
    <name type="synonym">Pongo pygmaeus abelii</name>
    <dbReference type="NCBI Taxonomy" id="9601"/>
    <lineage>
        <taxon>Eukaryota</taxon>
        <taxon>Metazoa</taxon>
        <taxon>Chordata</taxon>
        <taxon>Craniata</taxon>
        <taxon>Vertebrata</taxon>
        <taxon>Euteleostomi</taxon>
        <taxon>Mammalia</taxon>
        <taxon>Eutheria</taxon>
        <taxon>Euarchontoglires</taxon>
        <taxon>Primates</taxon>
        <taxon>Haplorrhini</taxon>
        <taxon>Catarrhini</taxon>
        <taxon>Hominidae</taxon>
        <taxon>Pongo</taxon>
    </lineage>
</organism>
<dbReference type="EMBL" id="NDHI03003640">
    <property type="protein sequence ID" value="PNJ12726.1"/>
    <property type="molecule type" value="Genomic_DNA"/>
</dbReference>
<protein>
    <submittedName>
        <fullName evidence="1">ODF4 isoform 4</fullName>
    </submittedName>
</protein>
<evidence type="ECO:0000313" key="1">
    <source>
        <dbReference type="EMBL" id="PNJ12726.1"/>
    </source>
</evidence>